<dbReference type="EMBL" id="CAJNOT010000128">
    <property type="protein sequence ID" value="CAF0854355.1"/>
    <property type="molecule type" value="Genomic_DNA"/>
</dbReference>
<name>A0A813W1Z5_9BILA</name>
<proteinExistence type="predicted"/>
<evidence type="ECO:0000313" key="3">
    <source>
        <dbReference type="Proteomes" id="UP000663864"/>
    </source>
</evidence>
<dbReference type="EMBL" id="CAJOBD010001918">
    <property type="protein sequence ID" value="CAF3840938.1"/>
    <property type="molecule type" value="Genomic_DNA"/>
</dbReference>
<organism evidence="1 3">
    <name type="scientific">Rotaria sordida</name>
    <dbReference type="NCBI Taxonomy" id="392033"/>
    <lineage>
        <taxon>Eukaryota</taxon>
        <taxon>Metazoa</taxon>
        <taxon>Spiralia</taxon>
        <taxon>Gnathifera</taxon>
        <taxon>Rotifera</taxon>
        <taxon>Eurotatoria</taxon>
        <taxon>Bdelloidea</taxon>
        <taxon>Philodinida</taxon>
        <taxon>Philodinidae</taxon>
        <taxon>Rotaria</taxon>
    </lineage>
</organism>
<evidence type="ECO:0000313" key="1">
    <source>
        <dbReference type="EMBL" id="CAF0854355.1"/>
    </source>
</evidence>
<sequence>MINYDLPFHLFLHIEESIDEVVLEHATHWGEAHQNKLDNMRFISNNPQTINNLPTGQPPINSVTNLSKKILTNDELQALSNGFDFVCPSNSIDEESFISNIETFFVNLLGYITDKPGYEAKDANEPIFYKMTPIQLMYASKLRSTCETTRQGCRRLKEHGAPQKKLPTVVSQPQPSVTTNTLRRSARNRGRVVNYRSMETLIEDDNINTIEEIEPYIASHSAIHQHELTYKHKINWEDWEIISKDSNSYRLRVRESLHILAIQPELNKTVSSVPLIIHPEGLGRRKPKVKIKLNND</sequence>
<accession>A0A813W1Z5</accession>
<protein>
    <submittedName>
        <fullName evidence="1">Uncharacterized protein</fullName>
    </submittedName>
</protein>
<reference evidence="1" key="1">
    <citation type="submission" date="2021-02" db="EMBL/GenBank/DDBJ databases">
        <authorList>
            <person name="Nowell W R."/>
        </authorList>
    </citation>
    <scope>NUCLEOTIDE SEQUENCE</scope>
</reference>
<evidence type="ECO:0000313" key="2">
    <source>
        <dbReference type="EMBL" id="CAF3840938.1"/>
    </source>
</evidence>
<gene>
    <name evidence="2" type="ORF">JBS370_LOCUS17647</name>
    <name evidence="1" type="ORF">ZHD862_LOCUS5041</name>
</gene>
<dbReference type="Proteomes" id="UP000663836">
    <property type="component" value="Unassembled WGS sequence"/>
</dbReference>
<dbReference type="Proteomes" id="UP000663864">
    <property type="component" value="Unassembled WGS sequence"/>
</dbReference>
<dbReference type="AlphaFoldDB" id="A0A813W1Z5"/>
<comment type="caution">
    <text evidence="1">The sequence shown here is derived from an EMBL/GenBank/DDBJ whole genome shotgun (WGS) entry which is preliminary data.</text>
</comment>